<dbReference type="Gene3D" id="3.30.230.20">
    <property type="entry name" value="lpxc deacetylase, domain 1"/>
    <property type="match status" value="1"/>
</dbReference>
<comment type="similarity">
    <text evidence="12">Belongs to the LpxC family.</text>
</comment>
<organism evidence="13">
    <name type="scientific">uncultured Desulfobacteraceae bacterium</name>
    <dbReference type="NCBI Taxonomy" id="218296"/>
    <lineage>
        <taxon>Bacteria</taxon>
        <taxon>Pseudomonadati</taxon>
        <taxon>Thermodesulfobacteriota</taxon>
        <taxon>Desulfobacteria</taxon>
        <taxon>Desulfobacterales</taxon>
        <taxon>Desulfobacteraceae</taxon>
        <taxon>environmental samples</taxon>
    </lineage>
</organism>
<dbReference type="InterPro" id="IPR020568">
    <property type="entry name" value="Ribosomal_Su5_D2-typ_SF"/>
</dbReference>
<evidence type="ECO:0000256" key="9">
    <source>
        <dbReference type="ARBA" id="ARBA00022833"/>
    </source>
</evidence>
<name>A0A484HK83_9BACT</name>
<dbReference type="HAMAP" id="MF_00388">
    <property type="entry name" value="LpxC"/>
    <property type="match status" value="1"/>
</dbReference>
<keyword evidence="10 12" id="KW-0443">Lipid metabolism</keyword>
<feature type="binding site" evidence="12">
    <location>
        <position position="80"/>
    </location>
    <ligand>
        <name>Zn(2+)</name>
        <dbReference type="ChEBI" id="CHEBI:29105"/>
    </ligand>
</feature>
<evidence type="ECO:0000256" key="11">
    <source>
        <dbReference type="ARBA" id="ARBA00024535"/>
    </source>
</evidence>
<evidence type="ECO:0000256" key="8">
    <source>
        <dbReference type="ARBA" id="ARBA00022801"/>
    </source>
</evidence>
<dbReference type="SUPFAM" id="SSF54211">
    <property type="entry name" value="Ribosomal protein S5 domain 2-like"/>
    <property type="match status" value="2"/>
</dbReference>
<evidence type="ECO:0000256" key="10">
    <source>
        <dbReference type="ARBA" id="ARBA00023098"/>
    </source>
</evidence>
<comment type="function">
    <text evidence="2 12">Catalyzes the hydrolysis of UDP-3-O-myristoyl-N-acetylglucosamine to form UDP-3-O-myristoylglucosamine and acetate, the committed step in lipid A biosynthesis.</text>
</comment>
<dbReference type="PANTHER" id="PTHR33694:SF1">
    <property type="entry name" value="UDP-3-O-ACYL-N-ACETYLGLUCOSAMINE DEACETYLASE 1, MITOCHONDRIAL-RELATED"/>
    <property type="match status" value="1"/>
</dbReference>
<dbReference type="GO" id="GO:0103117">
    <property type="term" value="F:UDP-3-O-acyl-N-acetylglucosamine deacetylase activity"/>
    <property type="evidence" value="ECO:0007669"/>
    <property type="project" value="UniProtKB-UniRule"/>
</dbReference>
<dbReference type="InterPro" id="IPR011334">
    <property type="entry name" value="UDP-acyl_GlcNac_deAcase_C"/>
</dbReference>
<feature type="binding site" evidence="12">
    <location>
        <position position="237"/>
    </location>
    <ligand>
        <name>Zn(2+)</name>
        <dbReference type="ChEBI" id="CHEBI:29105"/>
    </ligand>
</feature>
<dbReference type="PANTHER" id="PTHR33694">
    <property type="entry name" value="UDP-3-O-ACYL-N-ACETYLGLUCOSAMINE DEACETYLASE 1, MITOCHONDRIAL-RELATED"/>
    <property type="match status" value="1"/>
</dbReference>
<gene>
    <name evidence="12 13" type="primary">lpxC</name>
    <name evidence="13" type="ORF">EPICR_20126</name>
</gene>
<evidence type="ECO:0000256" key="6">
    <source>
        <dbReference type="ARBA" id="ARBA00022556"/>
    </source>
</evidence>
<proteinExistence type="inferred from homology"/>
<dbReference type="EC" id="3.5.1.108" evidence="4 12"/>
<sequence length="287" mass="31835">MRPRKQTTIENPVSCSGVGVHSGREAHVTFKPAPANQGVRFVRTDLPDCPGVKAHFNMIVDTSLATVIGENGMIVSTVEHLMASFFGLGIDNITVETDSYEIPIMDGSAGPFTDVLKSAGFKTQEGSRSYFVVKKPLVLEENGKSVAIYPSSDFRITCDIDYDHPRIRRQSFSSAIDNRIFEKEVCRARTFGFLEEVETLKSLGLARGGSLDNAVVVDKHDILNQGGLRFEDEFVRHKTLDCIGDFSLLGMPIMGHIVTKKSGHAFHHAFLKEFFASKDSWETRTIF</sequence>
<keyword evidence="7 12" id="KW-0479">Metal-binding</keyword>
<evidence type="ECO:0000256" key="2">
    <source>
        <dbReference type="ARBA" id="ARBA00002923"/>
    </source>
</evidence>
<evidence type="ECO:0000256" key="7">
    <source>
        <dbReference type="ARBA" id="ARBA00022723"/>
    </source>
</evidence>
<dbReference type="Gene3D" id="3.30.1700.10">
    <property type="entry name" value="lpxc deacetylase, domain 2"/>
    <property type="match status" value="1"/>
</dbReference>
<keyword evidence="9 12" id="KW-0862">Zinc</keyword>
<dbReference type="GO" id="GO:0016020">
    <property type="term" value="C:membrane"/>
    <property type="evidence" value="ECO:0007669"/>
    <property type="project" value="GOC"/>
</dbReference>
<evidence type="ECO:0000256" key="4">
    <source>
        <dbReference type="ARBA" id="ARBA00012745"/>
    </source>
</evidence>
<protein>
    <recommendedName>
        <fullName evidence="4 12">UDP-3-O-acyl-N-acetylglucosamine deacetylase</fullName>
        <shortName evidence="12">UDP-3-O-acyl-GlcNAc deacetylase</shortName>
        <ecNumber evidence="4 12">3.5.1.108</ecNumber>
    </recommendedName>
    <alternativeName>
        <fullName evidence="12">UDP-3-O-[R-3-hydroxymyristoyl]-N-acetylglucosamine deacetylase</fullName>
    </alternativeName>
</protein>
<dbReference type="AlphaFoldDB" id="A0A484HK83"/>
<keyword evidence="6 12" id="KW-0441">Lipid A biosynthesis</keyword>
<dbReference type="InterPro" id="IPR004463">
    <property type="entry name" value="UDP-acyl_GlcNac_deAcase"/>
</dbReference>
<keyword evidence="5 12" id="KW-0444">Lipid biosynthesis</keyword>
<keyword evidence="8 12" id="KW-0378">Hydrolase</keyword>
<evidence type="ECO:0000313" key="13">
    <source>
        <dbReference type="EMBL" id="VEN73659.1"/>
    </source>
</evidence>
<dbReference type="UniPathway" id="UPA00359">
    <property type="reaction ID" value="UER00478"/>
</dbReference>
<accession>A0A484HK83</accession>
<evidence type="ECO:0000256" key="1">
    <source>
        <dbReference type="ARBA" id="ARBA00001947"/>
    </source>
</evidence>
<evidence type="ECO:0000256" key="3">
    <source>
        <dbReference type="ARBA" id="ARBA00005002"/>
    </source>
</evidence>
<dbReference type="GO" id="GO:0046872">
    <property type="term" value="F:metal ion binding"/>
    <property type="evidence" value="ECO:0007669"/>
    <property type="project" value="UniProtKB-KW"/>
</dbReference>
<dbReference type="EMBL" id="CAACVI010000012">
    <property type="protein sequence ID" value="VEN73659.1"/>
    <property type="molecule type" value="Genomic_DNA"/>
</dbReference>
<feature type="binding site" evidence="12">
    <location>
        <position position="241"/>
    </location>
    <ligand>
        <name>Zn(2+)</name>
        <dbReference type="ChEBI" id="CHEBI:29105"/>
    </ligand>
</feature>
<evidence type="ECO:0000256" key="12">
    <source>
        <dbReference type="HAMAP-Rule" id="MF_00388"/>
    </source>
</evidence>
<reference evidence="13" key="1">
    <citation type="submission" date="2019-01" db="EMBL/GenBank/DDBJ databases">
        <authorList>
            <consortium name="Genoscope - CEA"/>
            <person name="William W."/>
        </authorList>
    </citation>
    <scope>NUCLEOTIDE SEQUENCE</scope>
    <source>
        <strain evidence="13">CR-1</strain>
    </source>
</reference>
<comment type="pathway">
    <text evidence="3 12">Glycolipid biosynthesis; lipid IV(A) biosynthesis; lipid IV(A) from (3R)-3-hydroxytetradecanoyl-[acyl-carrier-protein] and UDP-N-acetyl-alpha-D-glucosamine: step 2/6.</text>
</comment>
<comment type="cofactor">
    <cofactor evidence="1 12">
        <name>Zn(2+)</name>
        <dbReference type="ChEBI" id="CHEBI:29105"/>
    </cofactor>
</comment>
<evidence type="ECO:0000256" key="5">
    <source>
        <dbReference type="ARBA" id="ARBA00022516"/>
    </source>
</evidence>
<dbReference type="Pfam" id="PF03331">
    <property type="entry name" value="LpxC"/>
    <property type="match status" value="1"/>
</dbReference>
<dbReference type="GO" id="GO:0009245">
    <property type="term" value="P:lipid A biosynthetic process"/>
    <property type="evidence" value="ECO:0007669"/>
    <property type="project" value="UniProtKB-UniRule"/>
</dbReference>
<feature type="active site" description="Proton donor" evidence="12">
    <location>
        <position position="264"/>
    </location>
</feature>
<dbReference type="NCBIfam" id="TIGR00325">
    <property type="entry name" value="lpxC"/>
    <property type="match status" value="1"/>
</dbReference>
<dbReference type="InterPro" id="IPR015870">
    <property type="entry name" value="UDP-acyl_N-AcGlcN_deAcase_N"/>
</dbReference>
<comment type="catalytic activity">
    <reaction evidence="11 12">
        <text>a UDP-3-O-[(3R)-3-hydroxyacyl]-N-acetyl-alpha-D-glucosamine + H2O = a UDP-3-O-[(3R)-3-hydroxyacyl]-alpha-D-glucosamine + acetate</text>
        <dbReference type="Rhea" id="RHEA:67816"/>
        <dbReference type="ChEBI" id="CHEBI:15377"/>
        <dbReference type="ChEBI" id="CHEBI:30089"/>
        <dbReference type="ChEBI" id="CHEBI:137740"/>
        <dbReference type="ChEBI" id="CHEBI:173225"/>
        <dbReference type="EC" id="3.5.1.108"/>
    </reaction>
</comment>